<proteinExistence type="predicted"/>
<keyword evidence="2" id="KW-0229">DNA integration</keyword>
<evidence type="ECO:0000259" key="7">
    <source>
        <dbReference type="PROSITE" id="PS51900"/>
    </source>
</evidence>
<dbReference type="InterPro" id="IPR002104">
    <property type="entry name" value="Integrase_catalytic"/>
</dbReference>
<feature type="domain" description="Core-binding (CB)" evidence="7">
    <location>
        <begin position="11"/>
        <end position="98"/>
    </location>
</feature>
<gene>
    <name evidence="8" type="ORF">SOW75_22850</name>
</gene>
<dbReference type="EMBL" id="JAXUBM010000033">
    <property type="protein sequence ID" value="MDZ5741027.1"/>
    <property type="molecule type" value="Genomic_DNA"/>
</dbReference>
<reference evidence="8 9" key="1">
    <citation type="submission" date="2023-11" db="EMBL/GenBank/DDBJ databases">
        <title>Draft genomes analysis of Pseudomonas asiatica isolated from milk, feces and farm soil of cows suffering from clinical mastitis.</title>
        <authorList>
            <person name="Rahman T."/>
            <person name="Das Z.C."/>
            <person name="Hoque M.N."/>
        </authorList>
    </citation>
    <scope>NUCLEOTIDE SEQUENCE [LARGE SCALE GENOMIC DNA]</scope>
    <source>
        <strain evidence="8 9">2F2</strain>
    </source>
</reference>
<dbReference type="Pfam" id="PF00589">
    <property type="entry name" value="Phage_integrase"/>
    <property type="match status" value="1"/>
</dbReference>
<name>A0ABU5L5E6_9PSED</name>
<dbReference type="InterPro" id="IPR011010">
    <property type="entry name" value="DNA_brk_join_enz"/>
</dbReference>
<keyword evidence="1" id="KW-0159">Chromosome partition</keyword>
<dbReference type="InterPro" id="IPR010998">
    <property type="entry name" value="Integrase_recombinase_N"/>
</dbReference>
<dbReference type="SUPFAM" id="SSF47823">
    <property type="entry name" value="lambda integrase-like, N-terminal domain"/>
    <property type="match status" value="1"/>
</dbReference>
<comment type="caution">
    <text evidence="8">The sequence shown here is derived from an EMBL/GenBank/DDBJ whole genome shotgun (WGS) entry which is preliminary data.</text>
</comment>
<keyword evidence="3 5" id="KW-0238">DNA-binding</keyword>
<evidence type="ECO:0000259" key="6">
    <source>
        <dbReference type="PROSITE" id="PS51898"/>
    </source>
</evidence>
<dbReference type="InterPro" id="IPR050090">
    <property type="entry name" value="Tyrosine_recombinase_XerCD"/>
</dbReference>
<evidence type="ECO:0000256" key="3">
    <source>
        <dbReference type="ARBA" id="ARBA00023125"/>
    </source>
</evidence>
<dbReference type="PROSITE" id="PS51898">
    <property type="entry name" value="TYR_RECOMBINASE"/>
    <property type="match status" value="1"/>
</dbReference>
<evidence type="ECO:0000256" key="1">
    <source>
        <dbReference type="ARBA" id="ARBA00022829"/>
    </source>
</evidence>
<dbReference type="PANTHER" id="PTHR30349:SF81">
    <property type="entry name" value="TYROSINE RECOMBINASE XERC"/>
    <property type="match status" value="1"/>
</dbReference>
<sequence length="334" mass="37823">MAKLPLYYKVLERYPSVIDWLQLLANLGRSPATVEAYGRGVAHYLGHCEANGYKPEAATFELVTSYVAELLPGQPQAIANSTLHQRLTAIRLWYDHLVFTGMRENNPVPRGSIGRSKRSENSAFPRGLIPRLIKLPSVLTDEQWFVLLKYVACCSTRDRLMLSLAYCGALRRGELIKLDVRDLDLAHRLITIRAENTKNRRGRVVCYSPSIAPLLMSHLTDLRQAGWASGPLFRSVSDRNYGSQLSYWAWSKIVEGWRKCTDIANLSTHSFRHLRLTHLARSGWKLHEITSYAGHRDPKTTMMYVHLSGADLSLKMQSSMEQLDRQLLSGLAGE</sequence>
<dbReference type="Gene3D" id="1.10.443.10">
    <property type="entry name" value="Intergrase catalytic core"/>
    <property type="match status" value="1"/>
</dbReference>
<dbReference type="PANTHER" id="PTHR30349">
    <property type="entry name" value="PHAGE INTEGRASE-RELATED"/>
    <property type="match status" value="1"/>
</dbReference>
<dbReference type="CDD" id="cd00397">
    <property type="entry name" value="DNA_BRE_C"/>
    <property type="match status" value="1"/>
</dbReference>
<keyword evidence="9" id="KW-1185">Reference proteome</keyword>
<keyword evidence="4" id="KW-0233">DNA recombination</keyword>
<dbReference type="InterPro" id="IPR013762">
    <property type="entry name" value="Integrase-like_cat_sf"/>
</dbReference>
<evidence type="ECO:0000256" key="2">
    <source>
        <dbReference type="ARBA" id="ARBA00022908"/>
    </source>
</evidence>
<dbReference type="PROSITE" id="PS51900">
    <property type="entry name" value="CB"/>
    <property type="match status" value="1"/>
</dbReference>
<evidence type="ECO:0000313" key="9">
    <source>
        <dbReference type="Proteomes" id="UP001292116"/>
    </source>
</evidence>
<dbReference type="SUPFAM" id="SSF56349">
    <property type="entry name" value="DNA breaking-rejoining enzymes"/>
    <property type="match status" value="1"/>
</dbReference>
<dbReference type="Gene3D" id="1.10.150.130">
    <property type="match status" value="1"/>
</dbReference>
<dbReference type="InterPro" id="IPR044068">
    <property type="entry name" value="CB"/>
</dbReference>
<accession>A0ABU5L5E6</accession>
<organism evidence="8 9">
    <name type="scientific">Pseudomonas asiatica</name>
    <dbReference type="NCBI Taxonomy" id="2219225"/>
    <lineage>
        <taxon>Bacteria</taxon>
        <taxon>Pseudomonadati</taxon>
        <taxon>Pseudomonadota</taxon>
        <taxon>Gammaproteobacteria</taxon>
        <taxon>Pseudomonadales</taxon>
        <taxon>Pseudomonadaceae</taxon>
        <taxon>Pseudomonas</taxon>
    </lineage>
</organism>
<evidence type="ECO:0000256" key="5">
    <source>
        <dbReference type="PROSITE-ProRule" id="PRU01248"/>
    </source>
</evidence>
<feature type="domain" description="Tyr recombinase" evidence="6">
    <location>
        <begin position="134"/>
        <end position="317"/>
    </location>
</feature>
<evidence type="ECO:0000256" key="4">
    <source>
        <dbReference type="ARBA" id="ARBA00023172"/>
    </source>
</evidence>
<protein>
    <submittedName>
        <fullName evidence="8">Site-specific integrase</fullName>
    </submittedName>
</protein>
<evidence type="ECO:0000313" key="8">
    <source>
        <dbReference type="EMBL" id="MDZ5741027.1"/>
    </source>
</evidence>
<dbReference type="Proteomes" id="UP001292116">
    <property type="component" value="Unassembled WGS sequence"/>
</dbReference>